<reference evidence="1" key="1">
    <citation type="submission" date="2023-07" db="EMBL/GenBank/DDBJ databases">
        <authorList>
            <consortium name="AG Swart"/>
            <person name="Singh M."/>
            <person name="Singh A."/>
            <person name="Seah K."/>
            <person name="Emmerich C."/>
        </authorList>
    </citation>
    <scope>NUCLEOTIDE SEQUENCE</scope>
    <source>
        <strain evidence="1">DP1</strain>
    </source>
</reference>
<evidence type="ECO:0000313" key="2">
    <source>
        <dbReference type="Proteomes" id="UP001295684"/>
    </source>
</evidence>
<organism evidence="1 2">
    <name type="scientific">Euplotes crassus</name>
    <dbReference type="NCBI Taxonomy" id="5936"/>
    <lineage>
        <taxon>Eukaryota</taxon>
        <taxon>Sar</taxon>
        <taxon>Alveolata</taxon>
        <taxon>Ciliophora</taxon>
        <taxon>Intramacronucleata</taxon>
        <taxon>Spirotrichea</taxon>
        <taxon>Hypotrichia</taxon>
        <taxon>Euplotida</taxon>
        <taxon>Euplotidae</taxon>
        <taxon>Moneuplotes</taxon>
    </lineage>
</organism>
<name>A0AAD1UDW4_EUPCR</name>
<gene>
    <name evidence="1" type="ORF">ECRASSUSDP1_LOCUS6758</name>
</gene>
<dbReference type="EMBL" id="CAMPGE010006562">
    <property type="protein sequence ID" value="CAI2365421.1"/>
    <property type="molecule type" value="Genomic_DNA"/>
</dbReference>
<sequence>MSTPTKHKSMNDDLAFLKCKSGSLSKNSVKKNRYSNVKSRFMDNCYAMKKDTPPSTTSQFSNISMLQHQESDSEVQRISKSKHKLSAQNSSMSLANGKFEQKPEYNRINWTKHHSSSRTKLSHAQSLTPVRNAARDSLLDHLKRIKPQKSKKKTTRKLKTNIFSNPIKMKNFLSNIKHHYNPSTLSGCFSILDVRDRNFVWNNNRAISVIDHSSPSQKLESKIFNKEFLPKNVNKGKNTILHNMKEKKLSDPSYSETKRSSWYTPKSMLFAPDPTPGSKKIFFDFSSDSTAPTSQRGLKEHGCKIDRKLIRKMIRMKKSINCRIQLRPVNITLNGSTRIDYCEQPISVQ</sequence>
<protein>
    <submittedName>
        <fullName evidence="1">Uncharacterized protein</fullName>
    </submittedName>
</protein>
<comment type="caution">
    <text evidence="1">The sequence shown here is derived from an EMBL/GenBank/DDBJ whole genome shotgun (WGS) entry which is preliminary data.</text>
</comment>
<keyword evidence="2" id="KW-1185">Reference proteome</keyword>
<evidence type="ECO:0000313" key="1">
    <source>
        <dbReference type="EMBL" id="CAI2365421.1"/>
    </source>
</evidence>
<proteinExistence type="predicted"/>
<accession>A0AAD1UDW4</accession>
<dbReference type="AlphaFoldDB" id="A0AAD1UDW4"/>
<dbReference type="Proteomes" id="UP001295684">
    <property type="component" value="Unassembled WGS sequence"/>
</dbReference>